<comment type="subcellular location">
    <subcellularLocation>
        <location evidence="1">Cytoplasm</location>
    </subcellularLocation>
</comment>
<evidence type="ECO:0000313" key="20">
    <source>
        <dbReference type="EMBL" id="SDD20582.1"/>
    </source>
</evidence>
<dbReference type="InterPro" id="IPR050151">
    <property type="entry name" value="Class-I_Pyr_Nuc-Dis_Oxidored"/>
</dbReference>
<dbReference type="GO" id="GO:0050660">
    <property type="term" value="F:flavin adenine dinucleotide binding"/>
    <property type="evidence" value="ECO:0007669"/>
    <property type="project" value="InterPro"/>
</dbReference>
<evidence type="ECO:0000256" key="3">
    <source>
        <dbReference type="ARBA" id="ARBA00012608"/>
    </source>
</evidence>
<evidence type="ECO:0000313" key="26">
    <source>
        <dbReference type="Proteomes" id="UP000198945"/>
    </source>
</evidence>
<dbReference type="SUPFAM" id="SSF51905">
    <property type="entry name" value="FAD/NAD(P)-binding domain"/>
    <property type="match status" value="1"/>
</dbReference>
<dbReference type="EMBL" id="SOAA01000010">
    <property type="protein sequence ID" value="TDS31681.1"/>
    <property type="molecule type" value="Genomic_DNA"/>
</dbReference>
<gene>
    <name evidence="24" type="ORF">BY453_11083</name>
    <name evidence="19" type="ORF">C8C78_1349</name>
    <name evidence="20" type="ORF">SAMN04488597_13320</name>
    <name evidence="21" type="ORF">SAMN04488598_13120</name>
    <name evidence="23" type="ORF">SAMN04515652_10413</name>
    <name evidence="22" type="ORF">SAMN04515654_13220</name>
</gene>
<dbReference type="EMBL" id="FNEH01000032">
    <property type="protein sequence ID" value="SDJ17979.1"/>
    <property type="molecule type" value="Genomic_DNA"/>
</dbReference>
<dbReference type="Proteomes" id="UP000247389">
    <property type="component" value="Unassembled WGS sequence"/>
</dbReference>
<dbReference type="Proteomes" id="UP000199519">
    <property type="component" value="Unassembled WGS sequence"/>
</dbReference>
<evidence type="ECO:0000313" key="28">
    <source>
        <dbReference type="Proteomes" id="UP000247389"/>
    </source>
</evidence>
<evidence type="ECO:0000256" key="4">
    <source>
        <dbReference type="ARBA" id="ARBA00016961"/>
    </source>
</evidence>
<keyword evidence="8 16" id="KW-0560">Oxidoreductase</keyword>
<dbReference type="Proteomes" id="UP000198945">
    <property type="component" value="Unassembled WGS sequence"/>
</dbReference>
<reference evidence="22 26" key="1">
    <citation type="submission" date="2016-10" db="EMBL/GenBank/DDBJ databases">
        <authorList>
            <person name="de Groot N.N."/>
        </authorList>
    </citation>
    <scope>NUCLEOTIDE SEQUENCE [LARGE SCALE GENOMIC DNA]</scope>
    <source>
        <strain evidence="22 26">WG7</strain>
    </source>
</reference>
<dbReference type="Gene3D" id="3.50.50.60">
    <property type="entry name" value="FAD/NAD(P)-binding domain"/>
    <property type="match status" value="2"/>
</dbReference>
<keyword evidence="5" id="KW-0963">Cytoplasm</keyword>
<comment type="catalytic activity">
    <reaction evidence="12 16">
        <text>N(6)-[(R)-dihydrolipoyl]-L-lysyl-[protein] + NAD(+) = N(6)-[(R)-lipoyl]-L-lysyl-[protein] + NADH + H(+)</text>
        <dbReference type="Rhea" id="RHEA:15045"/>
        <dbReference type="Rhea" id="RHEA-COMP:10474"/>
        <dbReference type="Rhea" id="RHEA-COMP:10475"/>
        <dbReference type="ChEBI" id="CHEBI:15378"/>
        <dbReference type="ChEBI" id="CHEBI:57540"/>
        <dbReference type="ChEBI" id="CHEBI:57945"/>
        <dbReference type="ChEBI" id="CHEBI:83099"/>
        <dbReference type="ChEBI" id="CHEBI:83100"/>
        <dbReference type="EC" id="1.8.1.4"/>
    </reaction>
</comment>
<evidence type="ECO:0000259" key="17">
    <source>
        <dbReference type="Pfam" id="PF02852"/>
    </source>
</evidence>
<dbReference type="InterPro" id="IPR023753">
    <property type="entry name" value="FAD/NAD-binding_dom"/>
</dbReference>
<feature type="binding site" evidence="14">
    <location>
        <position position="270"/>
    </location>
    <ligand>
        <name>NAD(+)</name>
        <dbReference type="ChEBI" id="CHEBI:57540"/>
    </ligand>
</feature>
<feature type="binding site" evidence="14">
    <location>
        <begin position="143"/>
        <end position="145"/>
    </location>
    <ligand>
        <name>FAD</name>
        <dbReference type="ChEBI" id="CHEBI:57692"/>
    </ligand>
</feature>
<dbReference type="InterPro" id="IPR006258">
    <property type="entry name" value="Lipoamide_DH"/>
</dbReference>
<dbReference type="EMBL" id="QICM01000034">
    <property type="protein sequence ID" value="PXV62410.1"/>
    <property type="molecule type" value="Genomic_DNA"/>
</dbReference>
<dbReference type="OrthoDB" id="9807946at2"/>
<dbReference type="NCBIfam" id="TIGR01350">
    <property type="entry name" value="lipoamide_DH"/>
    <property type="match status" value="1"/>
</dbReference>
<evidence type="ECO:0000256" key="13">
    <source>
        <dbReference type="PIRSR" id="PIRSR000350-2"/>
    </source>
</evidence>
<evidence type="ECO:0000313" key="21">
    <source>
        <dbReference type="EMBL" id="SDF91642.1"/>
    </source>
</evidence>
<dbReference type="InterPro" id="IPR004099">
    <property type="entry name" value="Pyr_nucl-diS_OxRdtase_dimer"/>
</dbReference>
<dbReference type="Pfam" id="PF07992">
    <property type="entry name" value="Pyr_redox_2"/>
    <property type="match status" value="1"/>
</dbReference>
<organism evidence="20 30">
    <name type="scientific">Halanaerobium congolense</name>
    <dbReference type="NCBI Taxonomy" id="54121"/>
    <lineage>
        <taxon>Bacteria</taxon>
        <taxon>Bacillati</taxon>
        <taxon>Bacillota</taxon>
        <taxon>Clostridia</taxon>
        <taxon>Halanaerobiales</taxon>
        <taxon>Halanaerobiaceae</taxon>
        <taxon>Halanaerobium</taxon>
    </lineage>
</organism>
<dbReference type="GO" id="GO:0004148">
    <property type="term" value="F:dihydrolipoyl dehydrogenase (NADH) activity"/>
    <property type="evidence" value="ECO:0007669"/>
    <property type="project" value="UniProtKB-EC"/>
</dbReference>
<evidence type="ECO:0000256" key="16">
    <source>
        <dbReference type="RuleBase" id="RU003692"/>
    </source>
</evidence>
<feature type="binding site" evidence="14">
    <location>
        <position position="312"/>
    </location>
    <ligand>
        <name>FAD</name>
        <dbReference type="ChEBI" id="CHEBI:57692"/>
    </ligand>
</feature>
<feature type="domain" description="Pyridine nucleotide-disulphide oxidoreductase dimerisation" evidence="17">
    <location>
        <begin position="346"/>
        <end position="455"/>
    </location>
</feature>
<evidence type="ECO:0000313" key="29">
    <source>
        <dbReference type="Proteomes" id="UP000295758"/>
    </source>
</evidence>
<dbReference type="InterPro" id="IPR036188">
    <property type="entry name" value="FAD/NAD-bd_sf"/>
</dbReference>
<evidence type="ECO:0000256" key="7">
    <source>
        <dbReference type="ARBA" id="ARBA00022827"/>
    </source>
</evidence>
<keyword evidence="9 14" id="KW-0520">NAD</keyword>
<dbReference type="STRING" id="54121.SAMN04515653_13120"/>
<proteinExistence type="inferred from homology"/>
<dbReference type="PROSITE" id="PS00076">
    <property type="entry name" value="PYRIDINE_REDOX_1"/>
    <property type="match status" value="1"/>
</dbReference>
<accession>A0A1G6SUN5</accession>
<dbReference type="EMBL" id="FMYT01000033">
    <property type="protein sequence ID" value="SDD20582.1"/>
    <property type="molecule type" value="Genomic_DNA"/>
</dbReference>
<dbReference type="EMBL" id="FNBJ01000031">
    <property type="protein sequence ID" value="SDF91642.1"/>
    <property type="molecule type" value="Genomic_DNA"/>
</dbReference>
<feature type="disulfide bond" description="Redox-active" evidence="15">
    <location>
        <begin position="43"/>
        <end position="48"/>
    </location>
</feature>
<keyword evidence="10" id="KW-1015">Disulfide bond</keyword>
<comment type="miscellaneous">
    <text evidence="16">The active site is a redox-active disulfide bond.</text>
</comment>
<feature type="domain" description="FAD/NAD(P)-binding" evidence="18">
    <location>
        <begin position="6"/>
        <end position="327"/>
    </location>
</feature>
<dbReference type="Proteomes" id="UP000295758">
    <property type="component" value="Unassembled WGS sequence"/>
</dbReference>
<dbReference type="PANTHER" id="PTHR22912">
    <property type="entry name" value="DISULFIDE OXIDOREDUCTASE"/>
    <property type="match status" value="1"/>
</dbReference>
<evidence type="ECO:0000256" key="1">
    <source>
        <dbReference type="ARBA" id="ARBA00004496"/>
    </source>
</evidence>
<evidence type="ECO:0000256" key="12">
    <source>
        <dbReference type="ARBA" id="ARBA00049187"/>
    </source>
</evidence>
<reference evidence="25 27" key="2">
    <citation type="submission" date="2016-10" db="EMBL/GenBank/DDBJ databases">
        <authorList>
            <person name="Varghese N."/>
            <person name="Submissions S."/>
        </authorList>
    </citation>
    <scope>NUCLEOTIDE SEQUENCE [LARGE SCALE GENOMIC DNA]</scope>
    <source>
        <strain evidence="20 30">WG10</strain>
        <strain evidence="21 27">WG2</strain>
        <strain evidence="23 25">WG5</strain>
    </source>
</reference>
<evidence type="ECO:0000313" key="27">
    <source>
        <dbReference type="Proteomes" id="UP000199519"/>
    </source>
</evidence>
<dbReference type="InterPro" id="IPR001100">
    <property type="entry name" value="Pyr_nuc-diS_OxRdtase"/>
</dbReference>
<dbReference type="RefSeq" id="WP_073159893.1">
    <property type="nucleotide sequence ID" value="NZ_FMYT01000033.1"/>
</dbReference>
<dbReference type="Gene3D" id="3.30.390.30">
    <property type="match status" value="1"/>
</dbReference>
<evidence type="ECO:0000256" key="2">
    <source>
        <dbReference type="ARBA" id="ARBA00007532"/>
    </source>
</evidence>
<dbReference type="PIRSF" id="PIRSF000350">
    <property type="entry name" value="Mercury_reductase_MerA"/>
    <property type="match status" value="1"/>
</dbReference>
<evidence type="ECO:0000256" key="6">
    <source>
        <dbReference type="ARBA" id="ARBA00022630"/>
    </source>
</evidence>
<keyword evidence="11 16" id="KW-0676">Redox-active center</keyword>
<evidence type="ECO:0000313" key="25">
    <source>
        <dbReference type="Proteomes" id="UP000198612"/>
    </source>
</evidence>
<dbReference type="PANTHER" id="PTHR22912:SF217">
    <property type="entry name" value="DIHYDROLIPOYL DEHYDROGENASE"/>
    <property type="match status" value="1"/>
</dbReference>
<dbReference type="InterPro" id="IPR016156">
    <property type="entry name" value="FAD/NAD-linked_Rdtase_dimer_sf"/>
</dbReference>
<dbReference type="PRINTS" id="PR00368">
    <property type="entry name" value="FADPNR"/>
</dbReference>
<dbReference type="Proteomes" id="UP000198612">
    <property type="component" value="Unassembled WGS sequence"/>
</dbReference>
<protein>
    <recommendedName>
        <fullName evidence="4 16">Dihydrolipoyl dehydrogenase</fullName>
        <ecNumber evidence="3 16">1.8.1.4</ecNumber>
    </recommendedName>
</protein>
<evidence type="ECO:0000259" key="18">
    <source>
        <dbReference type="Pfam" id="PF07992"/>
    </source>
</evidence>
<dbReference type="PRINTS" id="PR00411">
    <property type="entry name" value="PNDRDTASEI"/>
</dbReference>
<evidence type="ECO:0000313" key="23">
    <source>
        <dbReference type="EMBL" id="SES71455.1"/>
    </source>
</evidence>
<evidence type="ECO:0000313" key="22">
    <source>
        <dbReference type="EMBL" id="SDJ17979.1"/>
    </source>
</evidence>
<evidence type="ECO:0000313" key="24">
    <source>
        <dbReference type="EMBL" id="TDS31681.1"/>
    </source>
</evidence>
<evidence type="ECO:0000256" key="10">
    <source>
        <dbReference type="ARBA" id="ARBA00023157"/>
    </source>
</evidence>
<dbReference type="InterPro" id="IPR012999">
    <property type="entry name" value="Pyr_OxRdtase_I_AS"/>
</dbReference>
<reference evidence="19 28" key="3">
    <citation type="submission" date="2018-04" db="EMBL/GenBank/DDBJ databases">
        <title>Subsurface microbial communities from deep shales in Ohio and West Virginia, USA.</title>
        <authorList>
            <person name="Wrighton K."/>
        </authorList>
    </citation>
    <scope>NUCLEOTIDE SEQUENCE [LARGE SCALE GENOMIC DNA]</scope>
    <source>
        <strain evidence="19 28">MSL28</strain>
    </source>
</reference>
<feature type="binding site" evidence="14">
    <location>
        <begin position="180"/>
        <end position="187"/>
    </location>
    <ligand>
        <name>NAD(+)</name>
        <dbReference type="ChEBI" id="CHEBI:57540"/>
    </ligand>
</feature>
<dbReference type="EMBL" id="FOHG01000004">
    <property type="protein sequence ID" value="SES71455.1"/>
    <property type="molecule type" value="Genomic_DNA"/>
</dbReference>
<dbReference type="AlphaFoldDB" id="A0A1G6SUN5"/>
<evidence type="ECO:0000256" key="5">
    <source>
        <dbReference type="ARBA" id="ARBA00022490"/>
    </source>
</evidence>
<comment type="cofactor">
    <cofactor evidence="14 16">
        <name>FAD</name>
        <dbReference type="ChEBI" id="CHEBI:57692"/>
    </cofactor>
    <text evidence="14 16">Binds 1 FAD per subunit.</text>
</comment>
<evidence type="ECO:0000256" key="8">
    <source>
        <dbReference type="ARBA" id="ARBA00023002"/>
    </source>
</evidence>
<dbReference type="GO" id="GO:0006103">
    <property type="term" value="P:2-oxoglutarate metabolic process"/>
    <property type="evidence" value="ECO:0007669"/>
    <property type="project" value="TreeGrafter"/>
</dbReference>
<keyword evidence="14" id="KW-0547">Nucleotide-binding</keyword>
<dbReference type="GO" id="GO:0005737">
    <property type="term" value="C:cytoplasm"/>
    <property type="evidence" value="ECO:0007669"/>
    <property type="project" value="UniProtKB-SubCell"/>
</dbReference>
<evidence type="ECO:0000256" key="11">
    <source>
        <dbReference type="ARBA" id="ARBA00023284"/>
    </source>
</evidence>
<keyword evidence="7 14" id="KW-0274">FAD</keyword>
<name>A0A1G6SUN5_9FIRM</name>
<evidence type="ECO:0000256" key="15">
    <source>
        <dbReference type="PIRSR" id="PIRSR000350-4"/>
    </source>
</evidence>
<feature type="binding site" evidence="14">
    <location>
        <position position="52"/>
    </location>
    <ligand>
        <name>FAD</name>
        <dbReference type="ChEBI" id="CHEBI:57692"/>
    </ligand>
</feature>
<dbReference type="FunFam" id="3.30.390.30:FF:000001">
    <property type="entry name" value="Dihydrolipoyl dehydrogenase"/>
    <property type="match status" value="1"/>
</dbReference>
<feature type="active site" description="Proton acceptor" evidence="13">
    <location>
        <position position="444"/>
    </location>
</feature>
<dbReference type="SUPFAM" id="SSF55424">
    <property type="entry name" value="FAD/NAD-linked reductases, dimerisation (C-terminal) domain"/>
    <property type="match status" value="1"/>
</dbReference>
<sequence length="467" mass="50380">MGENKYQIAIIGSGPGGYVAALRAGYYGKKTVLIEKEMLGGTCLNWGCIPTKAFVRSAELFSDIKNAKSFGLEVENAEVNFPAVVKRKDQIVKRLVGGIDYLLKQNNVVKLEGRASFIDSKKLKIENEDKTEEIEAENIIIATGSKAAELPIPGADLDGILDSREVLDLKELPESMVIIGGGIIGMEFAFIFSSFGVEVTVVEYLEQLVSGVDSEIAKELLRSAKRRKINVKTSSEVKEIKNYSDGYEVIYLNKDKEKSVKAEKILMAVGRKPYHQGLNLENAGVEITERRKAVKVNKKMQTNVDGIYAVGDVTDKVLLAHVASHQGVIAVENIMGKDKKMSYHAVPGAIFSSPEIGTVGLSEDEAKEQGIDYKVGSFPFAANGKVLAMGERNGKVKIIAEKGSNKIIGAAVIGLAASDLIAELTLAVNLGLTADQLAETIHAHPTTAETIHEAALDLTSSAIHFSS</sequence>
<feature type="binding site" evidence="14">
    <location>
        <position position="203"/>
    </location>
    <ligand>
        <name>NAD(+)</name>
        <dbReference type="ChEBI" id="CHEBI:57540"/>
    </ligand>
</feature>
<reference evidence="24 29" key="4">
    <citation type="submission" date="2019-03" db="EMBL/GenBank/DDBJ databases">
        <title>Deep subsurface shale carbon reservoir microbial communities from Ohio and West Virginia, USA.</title>
        <authorList>
            <person name="Wrighton K."/>
        </authorList>
    </citation>
    <scope>NUCLEOTIDE SEQUENCE [LARGE SCALE GENOMIC DNA]</scope>
    <source>
        <strain evidence="24 29">UTICA-S4D12</strain>
    </source>
</reference>
<comment type="similarity">
    <text evidence="2 16">Belongs to the class-I pyridine nucleotide-disulfide oxidoreductase family.</text>
</comment>
<evidence type="ECO:0000256" key="14">
    <source>
        <dbReference type="PIRSR" id="PIRSR000350-3"/>
    </source>
</evidence>
<dbReference type="Pfam" id="PF02852">
    <property type="entry name" value="Pyr_redox_dim"/>
    <property type="match status" value="1"/>
</dbReference>
<evidence type="ECO:0000313" key="19">
    <source>
        <dbReference type="EMBL" id="PXV62410.1"/>
    </source>
</evidence>
<evidence type="ECO:0000313" key="30">
    <source>
        <dbReference type="Proteomes" id="UP000324896"/>
    </source>
</evidence>
<keyword evidence="6 16" id="KW-0285">Flavoprotein</keyword>
<dbReference type="Proteomes" id="UP000324896">
    <property type="component" value="Unassembled WGS sequence"/>
</dbReference>
<evidence type="ECO:0000256" key="9">
    <source>
        <dbReference type="ARBA" id="ARBA00023027"/>
    </source>
</evidence>
<keyword evidence="27" id="KW-1185">Reference proteome</keyword>
<dbReference type="EC" id="1.8.1.4" evidence="3 16"/>